<dbReference type="InterPro" id="IPR005709">
    <property type="entry name" value="Ribosomal_uS4_bac-type"/>
</dbReference>
<dbReference type="HAMAP" id="MF_01306_B">
    <property type="entry name" value="Ribosomal_uS4_B"/>
    <property type="match status" value="1"/>
</dbReference>
<evidence type="ECO:0000313" key="12">
    <source>
        <dbReference type="Proteomes" id="UP000230447"/>
    </source>
</evidence>
<evidence type="ECO:0000259" key="9">
    <source>
        <dbReference type="SMART" id="SM00363"/>
    </source>
</evidence>
<comment type="similarity">
    <text evidence="1 7 8">Belongs to the universal ribosomal protein uS4 family.</text>
</comment>
<comment type="function">
    <text evidence="7">One of the primary rRNA binding proteins, it binds directly to 16S rRNA where it nucleates assembly of the body of the 30S subunit.</text>
</comment>
<dbReference type="SUPFAM" id="SSF55174">
    <property type="entry name" value="Alpha-L RNA-binding motif"/>
    <property type="match status" value="1"/>
</dbReference>
<dbReference type="EMBL" id="PCSB01000072">
    <property type="protein sequence ID" value="PIP31456.1"/>
    <property type="molecule type" value="Genomic_DNA"/>
</dbReference>
<dbReference type="GO" id="GO:0006412">
    <property type="term" value="P:translation"/>
    <property type="evidence" value="ECO:0007669"/>
    <property type="project" value="UniProtKB-UniRule"/>
</dbReference>
<keyword evidence="4 7" id="KW-0689">Ribosomal protein</keyword>
<proteinExistence type="inferred from homology"/>
<evidence type="ECO:0000256" key="5">
    <source>
        <dbReference type="ARBA" id="ARBA00023274"/>
    </source>
</evidence>
<dbReference type="GO" id="GO:0015935">
    <property type="term" value="C:small ribosomal subunit"/>
    <property type="evidence" value="ECO:0007669"/>
    <property type="project" value="InterPro"/>
</dbReference>
<name>A0A2G9ZE63_9BACT</name>
<dbReference type="SMART" id="SM01390">
    <property type="entry name" value="Ribosomal_S4"/>
    <property type="match status" value="1"/>
</dbReference>
<comment type="subunit">
    <text evidence="7">Part of the 30S ribosomal subunit. Contacts protein S5. The interaction surface between S4 and S5 is involved in control of translational fidelity.</text>
</comment>
<dbReference type="Pfam" id="PF01479">
    <property type="entry name" value="S4"/>
    <property type="match status" value="1"/>
</dbReference>
<comment type="function">
    <text evidence="7">With S5 and S12 plays an important role in translational accuracy.</text>
</comment>
<dbReference type="Pfam" id="PF00163">
    <property type="entry name" value="Ribosomal_S4"/>
    <property type="match status" value="1"/>
</dbReference>
<dbReference type="PROSITE" id="PS00632">
    <property type="entry name" value="RIBOSOMAL_S4"/>
    <property type="match status" value="1"/>
</dbReference>
<dbReference type="GO" id="GO:0019843">
    <property type="term" value="F:rRNA binding"/>
    <property type="evidence" value="ECO:0007669"/>
    <property type="project" value="UniProtKB-UniRule"/>
</dbReference>
<gene>
    <name evidence="7" type="primary">rpsD</name>
    <name evidence="11" type="ORF">COX24_03470</name>
</gene>
<organism evidence="11 12">
    <name type="scientific">bacterium (Candidatus Gribaldobacteria) CG23_combo_of_CG06-09_8_20_14_all_37_87_8</name>
    <dbReference type="NCBI Taxonomy" id="2014278"/>
    <lineage>
        <taxon>Bacteria</taxon>
        <taxon>Candidatus Gribaldobacteria</taxon>
    </lineage>
</organism>
<evidence type="ECO:0000256" key="4">
    <source>
        <dbReference type="ARBA" id="ARBA00022980"/>
    </source>
</evidence>
<dbReference type="FunFam" id="3.10.290.10:FF:000001">
    <property type="entry name" value="30S ribosomal protein S4"/>
    <property type="match status" value="1"/>
</dbReference>
<dbReference type="Gene3D" id="3.10.290.10">
    <property type="entry name" value="RNA-binding S4 domain"/>
    <property type="match status" value="1"/>
</dbReference>
<dbReference type="InterPro" id="IPR036986">
    <property type="entry name" value="S4_RNA-bd_sf"/>
</dbReference>
<dbReference type="PANTHER" id="PTHR11831">
    <property type="entry name" value="30S 40S RIBOSOMAL PROTEIN"/>
    <property type="match status" value="1"/>
</dbReference>
<reference evidence="11 12" key="1">
    <citation type="submission" date="2017-09" db="EMBL/GenBank/DDBJ databases">
        <title>Depth-based differentiation of microbial function through sediment-hosted aquifers and enrichment of novel symbionts in the deep terrestrial subsurface.</title>
        <authorList>
            <person name="Probst A.J."/>
            <person name="Ladd B."/>
            <person name="Jarett J.K."/>
            <person name="Geller-Mcgrath D.E."/>
            <person name="Sieber C.M."/>
            <person name="Emerson J.B."/>
            <person name="Anantharaman K."/>
            <person name="Thomas B.C."/>
            <person name="Malmstrom R."/>
            <person name="Stieglmeier M."/>
            <person name="Klingl A."/>
            <person name="Woyke T."/>
            <person name="Ryan C.M."/>
            <person name="Banfield J.F."/>
        </authorList>
    </citation>
    <scope>NUCLEOTIDE SEQUENCE [LARGE SCALE GENOMIC DNA]</scope>
    <source>
        <strain evidence="11">CG23_combo_of_CG06-09_8_20_14_all_37_87_8</strain>
    </source>
</reference>
<evidence type="ECO:0000256" key="1">
    <source>
        <dbReference type="ARBA" id="ARBA00007465"/>
    </source>
</evidence>
<evidence type="ECO:0000256" key="8">
    <source>
        <dbReference type="RuleBase" id="RU003699"/>
    </source>
</evidence>
<evidence type="ECO:0000259" key="10">
    <source>
        <dbReference type="SMART" id="SM01390"/>
    </source>
</evidence>
<evidence type="ECO:0000256" key="6">
    <source>
        <dbReference type="ARBA" id="ARBA00035254"/>
    </source>
</evidence>
<evidence type="ECO:0000256" key="2">
    <source>
        <dbReference type="ARBA" id="ARBA00022730"/>
    </source>
</evidence>
<protein>
    <recommendedName>
        <fullName evidence="6 7">Small ribosomal subunit protein uS4</fullName>
    </recommendedName>
</protein>
<dbReference type="PANTHER" id="PTHR11831:SF4">
    <property type="entry name" value="SMALL RIBOSOMAL SUBUNIT PROTEIN US4M"/>
    <property type="match status" value="1"/>
</dbReference>
<evidence type="ECO:0000256" key="7">
    <source>
        <dbReference type="HAMAP-Rule" id="MF_01306"/>
    </source>
</evidence>
<dbReference type="InterPro" id="IPR001912">
    <property type="entry name" value="Ribosomal_uS4_N"/>
</dbReference>
<dbReference type="GO" id="GO:0003735">
    <property type="term" value="F:structural constituent of ribosome"/>
    <property type="evidence" value="ECO:0007669"/>
    <property type="project" value="InterPro"/>
</dbReference>
<evidence type="ECO:0000256" key="3">
    <source>
        <dbReference type="ARBA" id="ARBA00022884"/>
    </source>
</evidence>
<dbReference type="CDD" id="cd00165">
    <property type="entry name" value="S4"/>
    <property type="match status" value="1"/>
</dbReference>
<keyword evidence="2 7" id="KW-0699">rRNA-binding</keyword>
<feature type="domain" description="Small ribosomal subunit protein uS4 N-terminal" evidence="10">
    <location>
        <begin position="3"/>
        <end position="96"/>
    </location>
</feature>
<dbReference type="PROSITE" id="PS50889">
    <property type="entry name" value="S4"/>
    <property type="match status" value="1"/>
</dbReference>
<feature type="domain" description="RNA-binding S4" evidence="9">
    <location>
        <begin position="100"/>
        <end position="163"/>
    </location>
</feature>
<keyword evidence="5 7" id="KW-0687">Ribonucleoprotein</keyword>
<comment type="caution">
    <text evidence="11">The sequence shown here is derived from an EMBL/GenBank/DDBJ whole genome shotgun (WGS) entry which is preliminary data.</text>
</comment>
<accession>A0A2G9ZE63</accession>
<dbReference type="InterPro" id="IPR022801">
    <property type="entry name" value="Ribosomal_uS4"/>
</dbReference>
<dbReference type="GO" id="GO:0042274">
    <property type="term" value="P:ribosomal small subunit biogenesis"/>
    <property type="evidence" value="ECO:0007669"/>
    <property type="project" value="TreeGrafter"/>
</dbReference>
<sequence>MVKNTKCKICRRNAQKLFLKGERCSSPKCALIKRPFPPGPPKKKRGGSFSEYAKELREKQKLQKHYYLREKQFRNYVKEVMQERGTEKDATLLLLEKLEKRLDNVVFRAGLAKSRKSARQLVNHSHFLVSKKPVDIPSFEVKKGMVIALKPSKAKKPIFKDLATILKNYQPPSWIKIDKEKFSFVIETEPVVDQAALAVDISAIFEFYSR</sequence>
<dbReference type="Proteomes" id="UP000230447">
    <property type="component" value="Unassembled WGS sequence"/>
</dbReference>
<evidence type="ECO:0000313" key="11">
    <source>
        <dbReference type="EMBL" id="PIP31456.1"/>
    </source>
</evidence>
<dbReference type="Gene3D" id="1.10.1050.10">
    <property type="entry name" value="Ribosomal Protein S4 Delta 41, Chain A, domain 1"/>
    <property type="match status" value="1"/>
</dbReference>
<dbReference type="NCBIfam" id="NF003717">
    <property type="entry name" value="PRK05327.1"/>
    <property type="match status" value="1"/>
</dbReference>
<dbReference type="InterPro" id="IPR002942">
    <property type="entry name" value="S4_RNA-bd"/>
</dbReference>
<dbReference type="AlphaFoldDB" id="A0A2G9ZE63"/>
<dbReference type="InterPro" id="IPR018079">
    <property type="entry name" value="Ribosomal_uS4_CS"/>
</dbReference>
<dbReference type="SMART" id="SM00363">
    <property type="entry name" value="S4"/>
    <property type="match status" value="1"/>
</dbReference>
<keyword evidence="3 7" id="KW-0694">RNA-binding</keyword>